<feature type="domain" description="EAL" evidence="2">
    <location>
        <begin position="248"/>
        <end position="499"/>
    </location>
</feature>
<dbReference type="KEGG" id="plei:Q9312_17460"/>
<feature type="domain" description="GGDEF" evidence="3">
    <location>
        <begin position="107"/>
        <end position="239"/>
    </location>
</feature>
<dbReference type="InterPro" id="IPR001633">
    <property type="entry name" value="EAL_dom"/>
</dbReference>
<keyword evidence="4" id="KW-0378">Hydrolase</keyword>
<dbReference type="InterPro" id="IPR000160">
    <property type="entry name" value="GGDEF_dom"/>
</dbReference>
<dbReference type="InterPro" id="IPR029787">
    <property type="entry name" value="Nucleotide_cyclase"/>
</dbReference>
<dbReference type="Pfam" id="PF00990">
    <property type="entry name" value="GGDEF"/>
    <property type="match status" value="1"/>
</dbReference>
<dbReference type="Gene3D" id="3.20.20.450">
    <property type="entry name" value="EAL domain"/>
    <property type="match status" value="1"/>
</dbReference>
<keyword evidence="5" id="KW-1185">Reference proteome</keyword>
<dbReference type="SMART" id="SM00267">
    <property type="entry name" value="GGDEF"/>
    <property type="match status" value="1"/>
</dbReference>
<keyword evidence="1" id="KW-1133">Transmembrane helix</keyword>
<dbReference type="InterPro" id="IPR043128">
    <property type="entry name" value="Rev_trsase/Diguanyl_cyclase"/>
</dbReference>
<keyword evidence="1" id="KW-0472">Membrane</keyword>
<reference evidence="4 5" key="1">
    <citation type="submission" date="2023-08" db="EMBL/GenBank/DDBJ databases">
        <title>Pleionea litopenaei sp. nov., isolated from stomach of juvenile Litopenaeus vannamei.</title>
        <authorList>
            <person name="Rho A.M."/>
            <person name="Hwang C.Y."/>
        </authorList>
    </citation>
    <scope>NUCLEOTIDE SEQUENCE [LARGE SCALE GENOMIC DNA]</scope>
    <source>
        <strain evidence="4 5">HL-JVS1</strain>
    </source>
</reference>
<evidence type="ECO:0000259" key="3">
    <source>
        <dbReference type="PROSITE" id="PS50887"/>
    </source>
</evidence>
<dbReference type="SMART" id="SM00052">
    <property type="entry name" value="EAL"/>
    <property type="match status" value="1"/>
</dbReference>
<dbReference type="EC" id="3.1.4.52" evidence="4"/>
<sequence>MLATLYFFAYAMSEGMMLGDLQMDSSPWGKANNLALILVLYGVSIAIIVRFVRVILRRLWLESTRSEKIKARAQKLVEYDLLTRLPNETLCKQQFEKYMHDSLLVDQLVAVITLDLNNFKVINSSMGHEIGDKVICELAMRFEDLSFAQAEAFRNTGSEFVFLLQSEDYDSAIEFCQRLLQLIGEPIQILEYEVELSGSLGVAFAPFDGTSYHVLRQKSHTALSHAKEDHDAGFKIYESEMDAFIRDRLRLIKELKIAIEQEQFQLWYQPKVELSSGKILGAESLIRWVKPDGKVISPFHFISVAEESGLIADIGNWVITQSIADCSRWHQMGFEISVAINLSPGQFRRGDIVSTVSKALNYAELAPEYVELEITESLFVEDDNSTKDQLDMLVNRGMSIAIDDFGTGYSNLNYLNKFNASTLKIDMSFIRNMTNDKRQQHIVDAIVQMSKAMGLKNVAEGVEDEATSTLLQSLGCEVAQGYFWSKPVPFEEFVHFLKQ</sequence>
<name>A0AA51RT24_9GAMM</name>
<gene>
    <name evidence="4" type="ORF">Q9312_17460</name>
</gene>
<proteinExistence type="predicted"/>
<dbReference type="NCBIfam" id="TIGR00254">
    <property type="entry name" value="GGDEF"/>
    <property type="match status" value="1"/>
</dbReference>
<dbReference type="GO" id="GO:0052621">
    <property type="term" value="F:diguanylate cyclase activity"/>
    <property type="evidence" value="ECO:0007669"/>
    <property type="project" value="UniProtKB-EC"/>
</dbReference>
<dbReference type="InterPro" id="IPR050706">
    <property type="entry name" value="Cyclic-di-GMP_PDE-like"/>
</dbReference>
<dbReference type="PROSITE" id="PS50883">
    <property type="entry name" value="EAL"/>
    <property type="match status" value="1"/>
</dbReference>
<dbReference type="SUPFAM" id="SSF55073">
    <property type="entry name" value="Nucleotide cyclase"/>
    <property type="match status" value="1"/>
</dbReference>
<evidence type="ECO:0000313" key="4">
    <source>
        <dbReference type="EMBL" id="WMS87005.1"/>
    </source>
</evidence>
<dbReference type="EC" id="2.7.7.65" evidence="4"/>
<dbReference type="CDD" id="cd01948">
    <property type="entry name" value="EAL"/>
    <property type="match status" value="1"/>
</dbReference>
<evidence type="ECO:0000259" key="2">
    <source>
        <dbReference type="PROSITE" id="PS50883"/>
    </source>
</evidence>
<keyword evidence="1" id="KW-0812">Transmembrane</keyword>
<dbReference type="PANTHER" id="PTHR33121:SF70">
    <property type="entry name" value="SIGNALING PROTEIN YKOW"/>
    <property type="match status" value="1"/>
</dbReference>
<dbReference type="Pfam" id="PF00563">
    <property type="entry name" value="EAL"/>
    <property type="match status" value="1"/>
</dbReference>
<evidence type="ECO:0000256" key="1">
    <source>
        <dbReference type="SAM" id="Phobius"/>
    </source>
</evidence>
<dbReference type="PANTHER" id="PTHR33121">
    <property type="entry name" value="CYCLIC DI-GMP PHOSPHODIESTERASE PDEF"/>
    <property type="match status" value="1"/>
</dbReference>
<dbReference type="AlphaFoldDB" id="A0AA51RT24"/>
<protein>
    <submittedName>
        <fullName evidence="4">Bifunctional diguanylate cyclase/phosphodiesterase</fullName>
        <ecNumber evidence="4">2.7.7.65</ecNumber>
        <ecNumber evidence="4">3.1.4.52</ecNumber>
    </submittedName>
</protein>
<keyword evidence="4" id="KW-0548">Nucleotidyltransferase</keyword>
<dbReference type="CDD" id="cd01949">
    <property type="entry name" value="GGDEF"/>
    <property type="match status" value="1"/>
</dbReference>
<dbReference type="InterPro" id="IPR035919">
    <property type="entry name" value="EAL_sf"/>
</dbReference>
<dbReference type="EMBL" id="CP133548">
    <property type="protein sequence ID" value="WMS87005.1"/>
    <property type="molecule type" value="Genomic_DNA"/>
</dbReference>
<accession>A0AA51RT24</accession>
<dbReference type="Proteomes" id="UP001239782">
    <property type="component" value="Chromosome"/>
</dbReference>
<feature type="transmembrane region" description="Helical" evidence="1">
    <location>
        <begin position="37"/>
        <end position="56"/>
    </location>
</feature>
<evidence type="ECO:0000313" key="5">
    <source>
        <dbReference type="Proteomes" id="UP001239782"/>
    </source>
</evidence>
<organism evidence="4 5">
    <name type="scientific">Pleionea litopenaei</name>
    <dbReference type="NCBI Taxonomy" id="3070815"/>
    <lineage>
        <taxon>Bacteria</taxon>
        <taxon>Pseudomonadati</taxon>
        <taxon>Pseudomonadota</taxon>
        <taxon>Gammaproteobacteria</taxon>
        <taxon>Oceanospirillales</taxon>
        <taxon>Pleioneaceae</taxon>
        <taxon>Pleionea</taxon>
    </lineage>
</organism>
<dbReference type="GO" id="GO:0071111">
    <property type="term" value="F:cyclic-guanylate-specific phosphodiesterase activity"/>
    <property type="evidence" value="ECO:0007669"/>
    <property type="project" value="UniProtKB-EC"/>
</dbReference>
<dbReference type="SUPFAM" id="SSF141868">
    <property type="entry name" value="EAL domain-like"/>
    <property type="match status" value="1"/>
</dbReference>
<dbReference type="Gene3D" id="3.30.70.270">
    <property type="match status" value="1"/>
</dbReference>
<keyword evidence="4" id="KW-0808">Transferase</keyword>
<dbReference type="PROSITE" id="PS50887">
    <property type="entry name" value="GGDEF"/>
    <property type="match status" value="1"/>
</dbReference>
<dbReference type="RefSeq" id="WP_309202141.1">
    <property type="nucleotide sequence ID" value="NZ_CP133548.1"/>
</dbReference>